<evidence type="ECO:0000313" key="2">
    <source>
        <dbReference type="Proteomes" id="UP000789702"/>
    </source>
</evidence>
<comment type="caution">
    <text evidence="1">The sequence shown here is derived from an EMBL/GenBank/DDBJ whole genome shotgun (WGS) entry which is preliminary data.</text>
</comment>
<gene>
    <name evidence="1" type="ORF">DHETER_LOCUS6060</name>
</gene>
<dbReference type="EMBL" id="CAJVPU010007300">
    <property type="protein sequence ID" value="CAG8571018.1"/>
    <property type="molecule type" value="Genomic_DNA"/>
</dbReference>
<accession>A0ACA9M6V8</accession>
<feature type="non-terminal residue" evidence="1">
    <location>
        <position position="1"/>
    </location>
</feature>
<dbReference type="Proteomes" id="UP000789702">
    <property type="component" value="Unassembled WGS sequence"/>
</dbReference>
<sequence length="909" mass="99901">SPPITTNSPLDSLASLILTVHLSITSPEDSYLPCQLGLFQISDNNQNVELQTLRCGFKSRSPCHTLDSEGDPSLSYRRYPIPLVHISGLHQVVPPYGSFEVSFPPTSFSILKPSEHLRMAEMADTLFAKDELPDKDVALATCLDPMWVITSCIHEPSKFDYRPTSLDTFLVLSWVKRFIRELLDSTVVNAFAGVPIRAYATSTLPWGRPRVLPLFPSFLGQLRFGSSKATSDTKRWPYGPPRPLRAVHATKGYTELPILLMASGMQEARQQIGAALNGRASPLGLARLKGSRWHFPFNVKYMLVINRVAILVLLLSSLLAFNTLLLEPLGVGVGIYGGVCLVSVISQAFDCFILASGSLLLVLATGILPMKSLYYWSSTREEITHDPLSKLIPLILLISTLGMSCLVTSSDLVTVYLSIELQSLPLYILACLYRDSEPATSAALKYFLIGALSSCLFLLGSSLLYALSGLTSLEGVYLVSSLGVGYSGFLIPVFFIGLAVLIKLPAAPFHYWAPDVYDGVPTLVTSWLAIMPKVALLAFLALYQGLSQIGGIVVTDFSVWGFILLGSALLSLVLGALLGVAQYRIKRMVAYSTISHLGFLLLALGLVTPQVYSNQVLETWGDSTVFLEQPKPEKDSSEESYWLEGLSVMRTPTTKPLLISSEYNRISCFHSNPVLALSFAICLFSMAGIPPLIGFFGKLLVLTTALDSGYYFLVFIAILVSVITTGFYLRVIRVLFFDSIHFEISRSTEMILRRAVLSESDPKPLHSMVIATLSLIIILFLAYPYPSLNSLHLIALSFYFWVGVKKGDPAKVSPYECGFAPVGTSRQKFSVSFFLVAILFLTFDLEILFVYPFAMSLCHLSLLGYWVFIVFSLILTVAFVYELGIGALNYATKGSSSSLTSSQKFSPRL</sequence>
<organism evidence="1 2">
    <name type="scientific">Dentiscutata heterogama</name>
    <dbReference type="NCBI Taxonomy" id="1316150"/>
    <lineage>
        <taxon>Eukaryota</taxon>
        <taxon>Fungi</taxon>
        <taxon>Fungi incertae sedis</taxon>
        <taxon>Mucoromycota</taxon>
        <taxon>Glomeromycotina</taxon>
        <taxon>Glomeromycetes</taxon>
        <taxon>Diversisporales</taxon>
        <taxon>Gigasporaceae</taxon>
        <taxon>Dentiscutata</taxon>
    </lineage>
</organism>
<name>A0ACA9M6V8_9GLOM</name>
<keyword evidence="2" id="KW-1185">Reference proteome</keyword>
<protein>
    <submittedName>
        <fullName evidence="1">15794_t:CDS:1</fullName>
    </submittedName>
</protein>
<reference evidence="1" key="1">
    <citation type="submission" date="2021-06" db="EMBL/GenBank/DDBJ databases">
        <authorList>
            <person name="Kallberg Y."/>
            <person name="Tangrot J."/>
            <person name="Rosling A."/>
        </authorList>
    </citation>
    <scope>NUCLEOTIDE SEQUENCE</scope>
    <source>
        <strain evidence="1">IL203A</strain>
    </source>
</reference>
<evidence type="ECO:0000313" key="1">
    <source>
        <dbReference type="EMBL" id="CAG8571018.1"/>
    </source>
</evidence>
<proteinExistence type="predicted"/>